<evidence type="ECO:0000313" key="3">
    <source>
        <dbReference type="Proteomes" id="UP001499841"/>
    </source>
</evidence>
<name>A0ABP8EQK0_9MICO</name>
<dbReference type="Proteomes" id="UP001499841">
    <property type="component" value="Unassembled WGS sequence"/>
</dbReference>
<dbReference type="EMBL" id="BAABBA010000001">
    <property type="protein sequence ID" value="GAA4285973.1"/>
    <property type="molecule type" value="Genomic_DNA"/>
</dbReference>
<keyword evidence="1" id="KW-1133">Transmembrane helix</keyword>
<comment type="caution">
    <text evidence="2">The sequence shown here is derived from an EMBL/GenBank/DDBJ whole genome shotgun (WGS) entry which is preliminary data.</text>
</comment>
<evidence type="ECO:0000256" key="1">
    <source>
        <dbReference type="SAM" id="Phobius"/>
    </source>
</evidence>
<keyword evidence="3" id="KW-1185">Reference proteome</keyword>
<dbReference type="Pfam" id="PF07332">
    <property type="entry name" value="Phage_holin_3_6"/>
    <property type="match status" value="1"/>
</dbReference>
<dbReference type="RefSeq" id="WP_345036896.1">
    <property type="nucleotide sequence ID" value="NZ_BAABBA010000001.1"/>
</dbReference>
<keyword evidence="1" id="KW-0472">Membrane</keyword>
<accession>A0ABP8EQK0</accession>
<evidence type="ECO:0000313" key="2">
    <source>
        <dbReference type="EMBL" id="GAA4285973.1"/>
    </source>
</evidence>
<sequence length="147" mass="15345">MSYPAESATTPVVETTKVPGPERRTIGELVASLSEQFSTLVRDELQLAQVQLAEKGKRLGTGAGFLGGAAVLGLYAFGVLLAAAILGLATVLPAWLSALIVGVVLLIVAGIAAFVGKKKIDASKEFQPKPQEGFKEDVDAVKRGIQK</sequence>
<evidence type="ECO:0008006" key="4">
    <source>
        <dbReference type="Google" id="ProtNLM"/>
    </source>
</evidence>
<gene>
    <name evidence="2" type="ORF">GCM10022262_03320</name>
</gene>
<feature type="transmembrane region" description="Helical" evidence="1">
    <location>
        <begin position="94"/>
        <end position="115"/>
    </location>
</feature>
<reference evidence="3" key="1">
    <citation type="journal article" date="2019" name="Int. J. Syst. Evol. Microbiol.">
        <title>The Global Catalogue of Microorganisms (GCM) 10K type strain sequencing project: providing services to taxonomists for standard genome sequencing and annotation.</title>
        <authorList>
            <consortium name="The Broad Institute Genomics Platform"/>
            <consortium name="The Broad Institute Genome Sequencing Center for Infectious Disease"/>
            <person name="Wu L."/>
            <person name="Ma J."/>
        </authorList>
    </citation>
    <scope>NUCLEOTIDE SEQUENCE [LARGE SCALE GENOMIC DNA]</scope>
    <source>
        <strain evidence="3">JCM 17459</strain>
    </source>
</reference>
<organism evidence="2 3">
    <name type="scientific">Georgenia daeguensis</name>
    <dbReference type="NCBI Taxonomy" id="908355"/>
    <lineage>
        <taxon>Bacteria</taxon>
        <taxon>Bacillati</taxon>
        <taxon>Actinomycetota</taxon>
        <taxon>Actinomycetes</taxon>
        <taxon>Micrococcales</taxon>
        <taxon>Bogoriellaceae</taxon>
        <taxon>Georgenia</taxon>
    </lineage>
</organism>
<proteinExistence type="predicted"/>
<protein>
    <recommendedName>
        <fullName evidence="4">Phage holin family protein</fullName>
    </recommendedName>
</protein>
<keyword evidence="1" id="KW-0812">Transmembrane</keyword>
<feature type="transmembrane region" description="Helical" evidence="1">
    <location>
        <begin position="65"/>
        <end position="88"/>
    </location>
</feature>
<dbReference type="InterPro" id="IPR009937">
    <property type="entry name" value="Phage_holin_3_6"/>
</dbReference>